<feature type="non-terminal residue" evidence="1">
    <location>
        <position position="172"/>
    </location>
</feature>
<protein>
    <submittedName>
        <fullName evidence="1">Uncharacterized protein</fullName>
    </submittedName>
</protein>
<dbReference type="EMBL" id="CAJNNV010028736">
    <property type="protein sequence ID" value="CAE8625612.1"/>
    <property type="molecule type" value="Genomic_DNA"/>
</dbReference>
<keyword evidence="2" id="KW-1185">Reference proteome</keyword>
<accession>A0A813GFC5</accession>
<sequence>ALATSRDHFRGKVEDLCGRLLGSGAASAVLVSAALKVPPTRTAPLAAVALPATVQEPVSCSLFAMDVAANAGVAEALRKVQEDLAKLALTWEAVDPAAQPPAACEAPAISEGLRRPSRKPRSVQDLAQQTQHIAWLQSQKDALLQSGLYGGGDGVLLALDAKIAEAHTHLTA</sequence>
<name>A0A813GFC5_POLGL</name>
<proteinExistence type="predicted"/>
<comment type="caution">
    <text evidence="1">The sequence shown here is derived from an EMBL/GenBank/DDBJ whole genome shotgun (WGS) entry which is preliminary data.</text>
</comment>
<gene>
    <name evidence="1" type="ORF">PGLA1383_LOCUS42601</name>
</gene>
<organism evidence="1 2">
    <name type="scientific">Polarella glacialis</name>
    <name type="common">Dinoflagellate</name>
    <dbReference type="NCBI Taxonomy" id="89957"/>
    <lineage>
        <taxon>Eukaryota</taxon>
        <taxon>Sar</taxon>
        <taxon>Alveolata</taxon>
        <taxon>Dinophyceae</taxon>
        <taxon>Suessiales</taxon>
        <taxon>Suessiaceae</taxon>
        <taxon>Polarella</taxon>
    </lineage>
</organism>
<evidence type="ECO:0000313" key="1">
    <source>
        <dbReference type="EMBL" id="CAE8625612.1"/>
    </source>
</evidence>
<evidence type="ECO:0000313" key="2">
    <source>
        <dbReference type="Proteomes" id="UP000654075"/>
    </source>
</evidence>
<dbReference type="AlphaFoldDB" id="A0A813GFC5"/>
<dbReference type="Proteomes" id="UP000654075">
    <property type="component" value="Unassembled WGS sequence"/>
</dbReference>
<reference evidence="1" key="1">
    <citation type="submission" date="2021-02" db="EMBL/GenBank/DDBJ databases">
        <authorList>
            <person name="Dougan E. K."/>
            <person name="Rhodes N."/>
            <person name="Thang M."/>
            <person name="Chan C."/>
        </authorList>
    </citation>
    <scope>NUCLEOTIDE SEQUENCE</scope>
</reference>